<evidence type="ECO:0000259" key="7">
    <source>
        <dbReference type="PROSITE" id="PS50011"/>
    </source>
</evidence>
<dbReference type="PROSITE" id="PS50011">
    <property type="entry name" value="PROTEIN_KINASE_DOM"/>
    <property type="match status" value="1"/>
</dbReference>
<feature type="domain" description="Protein kinase" evidence="7">
    <location>
        <begin position="307"/>
        <end position="584"/>
    </location>
</feature>
<evidence type="ECO:0000256" key="6">
    <source>
        <dbReference type="SAM" id="MobiDB-lite"/>
    </source>
</evidence>
<dbReference type="PANTHER" id="PTHR47987">
    <property type="entry name" value="OS08G0249100 PROTEIN"/>
    <property type="match status" value="1"/>
</dbReference>
<comment type="caution">
    <text evidence="8">The sequence shown here is derived from an EMBL/GenBank/DDBJ whole genome shotgun (WGS) entry which is preliminary data.</text>
</comment>
<keyword evidence="1" id="KW-0808">Transferase</keyword>
<dbReference type="InterPro" id="IPR046958">
    <property type="entry name" value="RBK1/2/STUNTED"/>
</dbReference>
<keyword evidence="9" id="KW-1185">Reference proteome</keyword>
<keyword evidence="2 5" id="KW-0547">Nucleotide-binding</keyword>
<dbReference type="EMBL" id="SWLB01000016">
    <property type="protein sequence ID" value="KAF3328162.1"/>
    <property type="molecule type" value="Genomic_DNA"/>
</dbReference>
<dbReference type="Gene3D" id="1.10.510.10">
    <property type="entry name" value="Transferase(Phosphotransferase) domain 1"/>
    <property type="match status" value="1"/>
</dbReference>
<dbReference type="InterPro" id="IPR011009">
    <property type="entry name" value="Kinase-like_dom_sf"/>
</dbReference>
<evidence type="ECO:0000256" key="3">
    <source>
        <dbReference type="ARBA" id="ARBA00022777"/>
    </source>
</evidence>
<organism evidence="8 9">
    <name type="scientific">Carex littledalei</name>
    <dbReference type="NCBI Taxonomy" id="544730"/>
    <lineage>
        <taxon>Eukaryota</taxon>
        <taxon>Viridiplantae</taxon>
        <taxon>Streptophyta</taxon>
        <taxon>Embryophyta</taxon>
        <taxon>Tracheophyta</taxon>
        <taxon>Spermatophyta</taxon>
        <taxon>Magnoliopsida</taxon>
        <taxon>Liliopsida</taxon>
        <taxon>Poales</taxon>
        <taxon>Cyperaceae</taxon>
        <taxon>Cyperoideae</taxon>
        <taxon>Cariceae</taxon>
        <taxon>Carex</taxon>
        <taxon>Carex subgen. Euthyceras</taxon>
    </lineage>
</organism>
<evidence type="ECO:0000256" key="4">
    <source>
        <dbReference type="ARBA" id="ARBA00022840"/>
    </source>
</evidence>
<dbReference type="Proteomes" id="UP000623129">
    <property type="component" value="Unassembled WGS sequence"/>
</dbReference>
<dbReference type="GO" id="GO:0004672">
    <property type="term" value="F:protein kinase activity"/>
    <property type="evidence" value="ECO:0007669"/>
    <property type="project" value="InterPro"/>
</dbReference>
<feature type="binding site" evidence="5">
    <location>
        <position position="335"/>
    </location>
    <ligand>
        <name>ATP</name>
        <dbReference type="ChEBI" id="CHEBI:30616"/>
    </ligand>
</feature>
<keyword evidence="3" id="KW-0418">Kinase</keyword>
<feature type="region of interest" description="Disordered" evidence="6">
    <location>
        <begin position="182"/>
        <end position="218"/>
    </location>
</feature>
<evidence type="ECO:0000313" key="8">
    <source>
        <dbReference type="EMBL" id="KAF3328162.1"/>
    </source>
</evidence>
<evidence type="ECO:0000256" key="5">
    <source>
        <dbReference type="PROSITE-ProRule" id="PRU10141"/>
    </source>
</evidence>
<dbReference type="Pfam" id="PF00069">
    <property type="entry name" value="Pkinase"/>
    <property type="match status" value="1"/>
</dbReference>
<keyword evidence="8" id="KW-0675">Receptor</keyword>
<dbReference type="FunFam" id="3.30.200.20:FF:000268">
    <property type="entry name" value="probable receptor-like serine/threonine-protein kinase At5g57670"/>
    <property type="match status" value="1"/>
</dbReference>
<dbReference type="InterPro" id="IPR000719">
    <property type="entry name" value="Prot_kinase_dom"/>
</dbReference>
<proteinExistence type="predicted"/>
<dbReference type="InterPro" id="IPR008271">
    <property type="entry name" value="Ser/Thr_kinase_AS"/>
</dbReference>
<keyword evidence="4 5" id="KW-0067">ATP-binding</keyword>
<feature type="compositionally biased region" description="Polar residues" evidence="6">
    <location>
        <begin position="203"/>
        <end position="218"/>
    </location>
</feature>
<protein>
    <submittedName>
        <fullName evidence="8">Protein STRUBBELIG-RECEPTOR FAMILY 8-like protein</fullName>
    </submittedName>
</protein>
<sequence>MSMAIERHKLNNKMEGSCILVALQMDEIGKKLLDWTLNKLSREGDRIMAVHVCKKSALAKMNTLALIKVLDDYLAEYENVCSMKQIILVGRVTPGKSIQKVLVEEARHCAAMTVVVGVNKNYSIGGSAALAKYCAKHLPPTTSVIAVQNGKTVFQREATKPPEGGEPKPVLRTVLHPSVGMDPKVIIPNPDRSPSYMNKPRTESISSKDLSEVNSSNSIKNLEEQQRLGWPLLRRTASNLNTNRDVLDVRKQSVVHWVMNLPKRLPELENPGCELSRELIGVLDASNSTCNCKMFSYKELCDATNQFSSENLIGKGGSSKVFKGCLNNGDKVAIKLSKLNTNSSRDFLREVEIMTKLKHKRIVPLIGVCVEANSLISIYSYISRGSLEENLNCKKTNSTLSWENRYSIAMEIASTINYLHIECETPVIHRDIKSSNILLTDENEPQLSDFGLAIWAPTASTSVTHGDVVGTFGYLAPEYFMYGKVSRKIDVYAFGVVLLELLTGRKCISSENPDGQESLVMWSAPILKKGDINELLDPALDGKYNELEARRMALAASLCLIRSARLRPQISQILSFLEGAEPNIVDPKTEASTSEYDCVDDETYPISNLSSHLGLALLDVDDVESITSTEYSNLSSIEEYLRDRWSRSSSFD</sequence>
<dbReference type="OrthoDB" id="654677at2759"/>
<dbReference type="FunFam" id="1.10.510.10:FF:000284">
    <property type="entry name" value="Putative receptor-like serine/threonine-protein kinase"/>
    <property type="match status" value="1"/>
</dbReference>
<dbReference type="SMART" id="SM00220">
    <property type="entry name" value="S_TKc"/>
    <property type="match status" value="1"/>
</dbReference>
<dbReference type="PANTHER" id="PTHR47987:SF11">
    <property type="entry name" value="RECEPTOR-LIKE CYTOSOLIC SERINE_THREONINE-PROTEIN KINASE RBK1 ISOFORM X1"/>
    <property type="match status" value="1"/>
</dbReference>
<gene>
    <name evidence="8" type="ORF">FCM35_KLT06768</name>
</gene>
<reference evidence="8" key="1">
    <citation type="submission" date="2020-01" db="EMBL/GenBank/DDBJ databases">
        <title>Genome sequence of Kobresia littledalei, the first chromosome-level genome in the family Cyperaceae.</title>
        <authorList>
            <person name="Qu G."/>
        </authorList>
    </citation>
    <scope>NUCLEOTIDE SEQUENCE</scope>
    <source>
        <strain evidence="8">C.B.Clarke</strain>
        <tissue evidence="8">Leaf</tissue>
    </source>
</reference>
<dbReference type="PROSITE" id="PS00108">
    <property type="entry name" value="PROTEIN_KINASE_ST"/>
    <property type="match status" value="1"/>
</dbReference>
<dbReference type="PROSITE" id="PS00107">
    <property type="entry name" value="PROTEIN_KINASE_ATP"/>
    <property type="match status" value="1"/>
</dbReference>
<dbReference type="InterPro" id="IPR017441">
    <property type="entry name" value="Protein_kinase_ATP_BS"/>
</dbReference>
<dbReference type="SUPFAM" id="SSF56112">
    <property type="entry name" value="Protein kinase-like (PK-like)"/>
    <property type="match status" value="1"/>
</dbReference>
<dbReference type="GO" id="GO:0005524">
    <property type="term" value="F:ATP binding"/>
    <property type="evidence" value="ECO:0007669"/>
    <property type="project" value="UniProtKB-UniRule"/>
</dbReference>
<evidence type="ECO:0000313" key="9">
    <source>
        <dbReference type="Proteomes" id="UP000623129"/>
    </source>
</evidence>
<dbReference type="AlphaFoldDB" id="A0A833QW43"/>
<accession>A0A833QW43</accession>
<evidence type="ECO:0000256" key="2">
    <source>
        <dbReference type="ARBA" id="ARBA00022741"/>
    </source>
</evidence>
<name>A0A833QW43_9POAL</name>
<dbReference type="Gene3D" id="3.30.200.20">
    <property type="entry name" value="Phosphorylase Kinase, domain 1"/>
    <property type="match status" value="1"/>
</dbReference>
<evidence type="ECO:0000256" key="1">
    <source>
        <dbReference type="ARBA" id="ARBA00022679"/>
    </source>
</evidence>